<dbReference type="GO" id="GO:0008206">
    <property type="term" value="P:bile acid metabolic process"/>
    <property type="evidence" value="ECO:0007669"/>
    <property type="project" value="UniProtKB-ARBA"/>
</dbReference>
<comment type="caution">
    <text evidence="4">The sequence shown here is derived from an EMBL/GenBank/DDBJ whole genome shotgun (WGS) entry which is preliminary data.</text>
</comment>
<evidence type="ECO:0000313" key="4">
    <source>
        <dbReference type="EMBL" id="KRL66257.1"/>
    </source>
</evidence>
<gene>
    <name evidence="4" type="ORF">FC27_GL000718</name>
</gene>
<proteinExistence type="inferred from homology"/>
<dbReference type="InterPro" id="IPR002347">
    <property type="entry name" value="SDR_fam"/>
</dbReference>
<protein>
    <submittedName>
        <fullName evidence="4">Oxidoreductase</fullName>
    </submittedName>
</protein>
<evidence type="ECO:0000256" key="2">
    <source>
        <dbReference type="ARBA" id="ARBA00023002"/>
    </source>
</evidence>
<dbReference type="PROSITE" id="PS00061">
    <property type="entry name" value="ADH_SHORT"/>
    <property type="match status" value="1"/>
</dbReference>
<comment type="similarity">
    <text evidence="1">Belongs to the short-chain dehydrogenases/reductases (SDR) family.</text>
</comment>
<evidence type="ECO:0000313" key="5">
    <source>
        <dbReference type="Proteomes" id="UP000051647"/>
    </source>
</evidence>
<dbReference type="CDD" id="cd05233">
    <property type="entry name" value="SDR_c"/>
    <property type="match status" value="1"/>
</dbReference>
<feature type="region of interest" description="Disordered" evidence="3">
    <location>
        <begin position="197"/>
        <end position="222"/>
    </location>
</feature>
<evidence type="ECO:0000256" key="1">
    <source>
        <dbReference type="ARBA" id="ARBA00006484"/>
    </source>
</evidence>
<reference evidence="4 5" key="1">
    <citation type="journal article" date="2015" name="Genome Announc.">
        <title>Expanding the biotechnology potential of lactobacilli through comparative genomics of 213 strains and associated genera.</title>
        <authorList>
            <person name="Sun Z."/>
            <person name="Harris H.M."/>
            <person name="McCann A."/>
            <person name="Guo C."/>
            <person name="Argimon S."/>
            <person name="Zhang W."/>
            <person name="Yang X."/>
            <person name="Jeffery I.B."/>
            <person name="Cooney J.C."/>
            <person name="Kagawa T.F."/>
            <person name="Liu W."/>
            <person name="Song Y."/>
            <person name="Salvetti E."/>
            <person name="Wrobel A."/>
            <person name="Rasinkangas P."/>
            <person name="Parkhill J."/>
            <person name="Rea M.C."/>
            <person name="O'Sullivan O."/>
            <person name="Ritari J."/>
            <person name="Douillard F.P."/>
            <person name="Paul Ross R."/>
            <person name="Yang R."/>
            <person name="Briner A.E."/>
            <person name="Felis G.E."/>
            <person name="de Vos W.M."/>
            <person name="Barrangou R."/>
            <person name="Klaenhammer T.R."/>
            <person name="Caufield P.W."/>
            <person name="Cui Y."/>
            <person name="Zhang H."/>
            <person name="O'Toole P.W."/>
        </authorList>
    </citation>
    <scope>NUCLEOTIDE SEQUENCE [LARGE SCALE GENOMIC DNA]</scope>
    <source>
        <strain evidence="4 5">DSM 14857</strain>
    </source>
</reference>
<dbReference type="Pfam" id="PF13561">
    <property type="entry name" value="adh_short_C2"/>
    <property type="match status" value="1"/>
</dbReference>
<dbReference type="PANTHER" id="PTHR42760">
    <property type="entry name" value="SHORT-CHAIN DEHYDROGENASES/REDUCTASES FAMILY MEMBER"/>
    <property type="match status" value="1"/>
</dbReference>
<keyword evidence="5" id="KW-1185">Reference proteome</keyword>
<dbReference type="FunFam" id="3.40.50.720:FF:000084">
    <property type="entry name" value="Short-chain dehydrogenase reductase"/>
    <property type="match status" value="1"/>
</dbReference>
<dbReference type="OrthoDB" id="9803333at2"/>
<dbReference type="InterPro" id="IPR020904">
    <property type="entry name" value="Sc_DH/Rdtase_CS"/>
</dbReference>
<dbReference type="PATRIC" id="fig|1423815.3.peg.727"/>
<dbReference type="Gene3D" id="3.40.50.720">
    <property type="entry name" value="NAD(P)-binding Rossmann-like Domain"/>
    <property type="match status" value="1"/>
</dbReference>
<dbReference type="InterPro" id="IPR036291">
    <property type="entry name" value="NAD(P)-bd_dom_sf"/>
</dbReference>
<dbReference type="STRING" id="1423815.FC27_GL000718"/>
<name>A0A0R1SB26_9LACO</name>
<feature type="compositionally biased region" description="Basic and acidic residues" evidence="3">
    <location>
        <begin position="197"/>
        <end position="214"/>
    </location>
</feature>
<sequence>MTFSNLKDQIVFVTGAHQGIGQAVAQTFLNEGSIVVEADLAFENTSLKKVSDQVYQVKVNVADEESVKSVSSELEKADLIPNVLAHVAGISTMDYLVDSKTSDFDKTIAVNTKGTYLIAKYITNLMLKKDRPAKVIFMASQAGKNGYRAMAAYSASKHAVLGLTKTLAIELAPKQINVNAVCPGIIETAMKHRERNDGAKIRGLKPDDIEKEDNSQVPLGRTGKPQDVANVVLFLASPLSDYMTGQAINVTGGMTMN</sequence>
<dbReference type="eggNOG" id="COG1028">
    <property type="taxonomic scope" value="Bacteria"/>
</dbReference>
<dbReference type="RefSeq" id="WP_010624284.1">
    <property type="nucleotide sequence ID" value="NZ_AZFA01000017.1"/>
</dbReference>
<dbReference type="GO" id="GO:0016616">
    <property type="term" value="F:oxidoreductase activity, acting on the CH-OH group of donors, NAD or NADP as acceptor"/>
    <property type="evidence" value="ECO:0007669"/>
    <property type="project" value="TreeGrafter"/>
</dbReference>
<accession>A0A0R1SB26</accession>
<dbReference type="SUPFAM" id="SSF51735">
    <property type="entry name" value="NAD(P)-binding Rossmann-fold domains"/>
    <property type="match status" value="1"/>
</dbReference>
<dbReference type="EMBL" id="AZFA01000017">
    <property type="protein sequence ID" value="KRL66257.1"/>
    <property type="molecule type" value="Genomic_DNA"/>
</dbReference>
<dbReference type="PRINTS" id="PR00081">
    <property type="entry name" value="GDHRDH"/>
</dbReference>
<keyword evidence="2" id="KW-0560">Oxidoreductase</keyword>
<dbReference type="Proteomes" id="UP000051647">
    <property type="component" value="Unassembled WGS sequence"/>
</dbReference>
<evidence type="ECO:0000256" key="3">
    <source>
        <dbReference type="SAM" id="MobiDB-lite"/>
    </source>
</evidence>
<organism evidence="4 5">
    <name type="scientific">Companilactobacillus versmoldensis DSM 14857 = KCTC 3814</name>
    <dbReference type="NCBI Taxonomy" id="1423815"/>
    <lineage>
        <taxon>Bacteria</taxon>
        <taxon>Bacillati</taxon>
        <taxon>Bacillota</taxon>
        <taxon>Bacilli</taxon>
        <taxon>Lactobacillales</taxon>
        <taxon>Lactobacillaceae</taxon>
        <taxon>Companilactobacillus</taxon>
    </lineage>
</organism>
<dbReference type="AlphaFoldDB" id="A0A0R1SB26"/>